<organism evidence="1 2">
    <name type="scientific">Bradyrhizobium guangdongense</name>
    <dbReference type="NCBI Taxonomy" id="1325090"/>
    <lineage>
        <taxon>Bacteria</taxon>
        <taxon>Pseudomonadati</taxon>
        <taxon>Pseudomonadota</taxon>
        <taxon>Alphaproteobacteria</taxon>
        <taxon>Hyphomicrobiales</taxon>
        <taxon>Nitrobacteraceae</taxon>
        <taxon>Bradyrhizobium</taxon>
    </lineage>
</organism>
<sequence>MFPCATRRAMSCAIRDGWVQVLALSDRDILPLFCPTRQQKFEKYEIGLAAKALATVHGVVFQFLV</sequence>
<gene>
    <name evidence="1" type="ORF">XH86_25235</name>
</gene>
<name>A0A7S7V7T4_9BRAD</name>
<accession>A0A7S7V7T4</accession>
<proteinExistence type="predicted"/>
<evidence type="ECO:0000313" key="1">
    <source>
        <dbReference type="EMBL" id="QOZ61672.1"/>
    </source>
</evidence>
<dbReference type="Proteomes" id="UP000593880">
    <property type="component" value="Chromosome"/>
</dbReference>
<evidence type="ECO:0000313" key="2">
    <source>
        <dbReference type="Proteomes" id="UP000593880"/>
    </source>
</evidence>
<keyword evidence="2" id="KW-1185">Reference proteome</keyword>
<protein>
    <submittedName>
        <fullName evidence="1">Uncharacterized protein</fullName>
    </submittedName>
</protein>
<dbReference type="EMBL" id="CP030057">
    <property type="protein sequence ID" value="QOZ61672.1"/>
    <property type="molecule type" value="Genomic_DNA"/>
</dbReference>
<reference evidence="1 2" key="1">
    <citation type="submission" date="2018-06" db="EMBL/GenBank/DDBJ databases">
        <title>Comparative genomics of rhizobia nodulating Arachis hypogaea in China.</title>
        <authorList>
            <person name="Li Y."/>
        </authorList>
    </citation>
    <scope>NUCLEOTIDE SEQUENCE [LARGE SCALE GENOMIC DNA]</scope>
    <source>
        <strain evidence="1 2">CCBAU 51658</strain>
    </source>
</reference>